<protein>
    <recommendedName>
        <fullName evidence="3">histidine kinase</fullName>
        <ecNumber evidence="3">2.7.13.3</ecNumber>
    </recommendedName>
</protein>
<evidence type="ECO:0000256" key="12">
    <source>
        <dbReference type="PROSITE-ProRule" id="PRU00169"/>
    </source>
</evidence>
<dbReference type="NCBIfam" id="TIGR00229">
    <property type="entry name" value="sensory_box"/>
    <property type="match status" value="1"/>
</dbReference>
<evidence type="ECO:0000256" key="9">
    <source>
        <dbReference type="ARBA" id="ARBA00022989"/>
    </source>
</evidence>
<dbReference type="Pfam" id="PF00072">
    <property type="entry name" value="Response_reg"/>
    <property type="match status" value="1"/>
</dbReference>
<dbReference type="Gene3D" id="1.10.287.130">
    <property type="match status" value="1"/>
</dbReference>
<dbReference type="Gene3D" id="3.30.450.20">
    <property type="entry name" value="PAS domain"/>
    <property type="match status" value="1"/>
</dbReference>
<dbReference type="SMART" id="SM00091">
    <property type="entry name" value="PAS"/>
    <property type="match status" value="1"/>
</dbReference>
<dbReference type="CDD" id="cd00130">
    <property type="entry name" value="PAS"/>
    <property type="match status" value="1"/>
</dbReference>
<feature type="domain" description="PAS" evidence="17">
    <location>
        <begin position="357"/>
        <end position="427"/>
    </location>
</feature>
<dbReference type="InterPro" id="IPR042240">
    <property type="entry name" value="CHASE_sf"/>
</dbReference>
<dbReference type="Gene3D" id="3.40.50.2300">
    <property type="match status" value="1"/>
</dbReference>
<dbReference type="Pfam" id="PF02518">
    <property type="entry name" value="HATPase_c"/>
    <property type="match status" value="1"/>
</dbReference>
<feature type="domain" description="PAC" evidence="18">
    <location>
        <begin position="431"/>
        <end position="483"/>
    </location>
</feature>
<dbReference type="Proteomes" id="UP001606300">
    <property type="component" value="Unassembled WGS sequence"/>
</dbReference>
<feature type="domain" description="Response regulatory" evidence="16">
    <location>
        <begin position="767"/>
        <end position="885"/>
    </location>
</feature>
<dbReference type="SUPFAM" id="SSF47384">
    <property type="entry name" value="Homodimeric domain of signal transducing histidine kinase"/>
    <property type="match status" value="1"/>
</dbReference>
<feature type="domain" description="Histidine kinase" evidence="15">
    <location>
        <begin position="519"/>
        <end position="741"/>
    </location>
</feature>
<keyword evidence="10" id="KW-0902">Two-component regulatory system</keyword>
<feature type="modified residue" description="4-aspartylphosphate" evidence="12">
    <location>
        <position position="818"/>
    </location>
</feature>
<feature type="transmembrane region" description="Helical" evidence="14">
    <location>
        <begin position="22"/>
        <end position="43"/>
    </location>
</feature>
<dbReference type="SUPFAM" id="SSF55874">
    <property type="entry name" value="ATPase domain of HSP90 chaperone/DNA topoisomerase II/histidine kinase"/>
    <property type="match status" value="1"/>
</dbReference>
<comment type="catalytic activity">
    <reaction evidence="1">
        <text>ATP + protein L-histidine = ADP + protein N-phospho-L-histidine.</text>
        <dbReference type="EC" id="2.7.13.3"/>
    </reaction>
</comment>
<dbReference type="Pfam" id="PF00512">
    <property type="entry name" value="HisKA"/>
    <property type="match status" value="1"/>
</dbReference>
<evidence type="ECO:0000259" key="16">
    <source>
        <dbReference type="PROSITE" id="PS50110"/>
    </source>
</evidence>
<dbReference type="EMBL" id="JBIGHY010000010">
    <property type="protein sequence ID" value="MFG6416633.1"/>
    <property type="molecule type" value="Genomic_DNA"/>
</dbReference>
<dbReference type="Pfam" id="PF00989">
    <property type="entry name" value="PAS"/>
    <property type="match status" value="1"/>
</dbReference>
<dbReference type="PROSITE" id="PS50113">
    <property type="entry name" value="PAC"/>
    <property type="match status" value="1"/>
</dbReference>
<dbReference type="SUPFAM" id="SSF47226">
    <property type="entry name" value="Histidine-containing phosphotransfer domain, HPT domain"/>
    <property type="match status" value="1"/>
</dbReference>
<evidence type="ECO:0000256" key="14">
    <source>
        <dbReference type="SAM" id="Phobius"/>
    </source>
</evidence>
<evidence type="ECO:0000259" key="18">
    <source>
        <dbReference type="PROSITE" id="PS50113"/>
    </source>
</evidence>
<evidence type="ECO:0000256" key="4">
    <source>
        <dbReference type="ARBA" id="ARBA00022475"/>
    </source>
</evidence>
<evidence type="ECO:0000256" key="8">
    <source>
        <dbReference type="ARBA" id="ARBA00022840"/>
    </source>
</evidence>
<comment type="caution">
    <text evidence="20">The sequence shown here is derived from an EMBL/GenBank/DDBJ whole genome shotgun (WGS) entry which is preliminary data.</text>
</comment>
<dbReference type="InterPro" id="IPR011006">
    <property type="entry name" value="CheY-like_superfamily"/>
</dbReference>
<dbReference type="SUPFAM" id="SSF52172">
    <property type="entry name" value="CheY-like"/>
    <property type="match status" value="1"/>
</dbReference>
<dbReference type="RefSeq" id="WP_394472698.1">
    <property type="nucleotide sequence ID" value="NZ_JBIGHY010000010.1"/>
</dbReference>
<dbReference type="InterPro" id="IPR003594">
    <property type="entry name" value="HATPase_dom"/>
</dbReference>
<comment type="subcellular location">
    <subcellularLocation>
        <location evidence="2">Cell membrane</location>
        <topology evidence="2">Multi-pass membrane protein</topology>
    </subcellularLocation>
</comment>
<dbReference type="InterPro" id="IPR000014">
    <property type="entry name" value="PAS"/>
</dbReference>
<evidence type="ECO:0000256" key="6">
    <source>
        <dbReference type="ARBA" id="ARBA00022692"/>
    </source>
</evidence>
<sequence length="1109" mass="118213">MTTPHPAAPQETRGGGLLSRRVVMTLVLVALAALLAGALTFMVQTAQNHADADERFAALSRRVTQGIVERLRRYEYGLRGARGVVLAAEGDMSRAAFARYAASRQIDREFPGARGFGIIHRVTASQEAAFLAARRSEGTTSFAIKTLARHDGDRYVISFVEPIERNREAVGLDIASEAARREAAVQTARTSQPTLTAPLTLVQASGRTSGGLLLLLAIRRTTAGAPVPEVGSENDPALIGWAYVPLLIEDILSGLDAEEEHFGMSLLDLAHQPGSAFYATRQDSLDANGPEEQRIAIPLYGRRWEARLHPTAAFMQSLHQSSPLKAALLAALLSGICAALLSTGLQLVDRTRSQRLEQARRAAIVEGSSDAVIVQTLDGTVTDWNDGAARLFGFTREEAQGKIATDLLLPADLVAEDENIRATVASGGRVRVFETTRRARDGTLIPVSITASPIHGSDGVVVGSAKILRDVREAKAAEQRMRELNASLEDQVRERTALLDDAMREARQANEAKSRFLANVSHEIRTPMNAVIGLSHMLARTRLDDDQAAMLTRIRTAGKTLMALLNDVLDLSKIEAGEMTLEMAPFQLEDVIAEVCSLARVSAEQRGIGFSVSMPEATAQPLLGDSTRLTQILLNLLSNAVKFTAQGGVTLDVDAGHLDAAGRLPLTFRVTDTGIGIAEDVQQRLFQPFVQADASTTRKFGGTGLGLSIVRQLVELLGGTIQLHSAPGAGSSFEVRLTFRLADQAAHPPAQRAAAQQTGSLSLAGMRVLVVDDNALNREVAERILGSEGADVHLATNGREACELLRLGDGGFNAILMDVQMPVMDGLEATRRIRALLHGERLPLIGLTAGVSAGERRAALDAGMDAVIGKPFEPEQLVATVAGFLHRAPNESATAAPDAPSARPPADWPVIDGIDATVSFRRLQGDRGLLRRMLASTQQMIEANAALSSDPLASVDALRVHAATLHDLKSVAGTLGAGDLQACASRAEDALRTDDWATARDAIRALQAVGQPLLQSIAAALAGSALQDRRTNTDGAGLALNASTQARLLAQLDGKDLAALSTWQALASPLRTRLGEEQAERLGELVQLLQFEEAAQQIRRALQVGDGPG</sequence>
<evidence type="ECO:0000313" key="20">
    <source>
        <dbReference type="EMBL" id="MFG6416633.1"/>
    </source>
</evidence>
<evidence type="ECO:0000259" key="17">
    <source>
        <dbReference type="PROSITE" id="PS50112"/>
    </source>
</evidence>
<dbReference type="PROSITE" id="PS51318">
    <property type="entry name" value="TAT"/>
    <property type="match status" value="1"/>
</dbReference>
<dbReference type="InterPro" id="IPR004358">
    <property type="entry name" value="Sig_transdc_His_kin-like_C"/>
</dbReference>
<dbReference type="InterPro" id="IPR005467">
    <property type="entry name" value="His_kinase_dom"/>
</dbReference>
<keyword evidence="8" id="KW-0067">ATP-binding</keyword>
<dbReference type="InterPro" id="IPR006189">
    <property type="entry name" value="CHASE_dom"/>
</dbReference>
<dbReference type="CDD" id="cd16922">
    <property type="entry name" value="HATPase_EvgS-ArcB-TorS-like"/>
    <property type="match status" value="1"/>
</dbReference>
<dbReference type="Gene3D" id="3.30.565.10">
    <property type="entry name" value="Histidine kinase-like ATPase, C-terminal domain"/>
    <property type="match status" value="1"/>
</dbReference>
<dbReference type="SMART" id="SM00448">
    <property type="entry name" value="REC"/>
    <property type="match status" value="1"/>
</dbReference>
<dbReference type="Gene3D" id="1.20.120.160">
    <property type="entry name" value="HPT domain"/>
    <property type="match status" value="1"/>
</dbReference>
<evidence type="ECO:0000256" key="10">
    <source>
        <dbReference type="ARBA" id="ARBA00023012"/>
    </source>
</evidence>
<keyword evidence="21" id="KW-1185">Reference proteome</keyword>
<evidence type="ECO:0000313" key="21">
    <source>
        <dbReference type="Proteomes" id="UP001606300"/>
    </source>
</evidence>
<dbReference type="SMART" id="SM00387">
    <property type="entry name" value="HATPase_c"/>
    <property type="match status" value="1"/>
</dbReference>
<accession>A0ABW7EVK3</accession>
<gene>
    <name evidence="20" type="ORF">ACG02S_22300</name>
</gene>
<organism evidence="20 21">
    <name type="scientific">Pelomonas dachongensis</name>
    <dbReference type="NCBI Taxonomy" id="3299029"/>
    <lineage>
        <taxon>Bacteria</taxon>
        <taxon>Pseudomonadati</taxon>
        <taxon>Pseudomonadota</taxon>
        <taxon>Betaproteobacteria</taxon>
        <taxon>Burkholderiales</taxon>
        <taxon>Sphaerotilaceae</taxon>
        <taxon>Roseateles</taxon>
    </lineage>
</organism>
<keyword evidence="6 14" id="KW-0812">Transmembrane</keyword>
<evidence type="ECO:0000256" key="7">
    <source>
        <dbReference type="ARBA" id="ARBA00022741"/>
    </source>
</evidence>
<reference evidence="20 21" key="1">
    <citation type="submission" date="2024-09" db="EMBL/GenBank/DDBJ databases">
        <title>Novel species of the genus Pelomonas and Roseateles isolated from streams.</title>
        <authorList>
            <person name="Lu H."/>
        </authorList>
    </citation>
    <scope>NUCLEOTIDE SEQUENCE [LARGE SCALE GENOMIC DNA]</scope>
    <source>
        <strain evidence="20 21">DC23W</strain>
    </source>
</reference>
<evidence type="ECO:0000256" key="3">
    <source>
        <dbReference type="ARBA" id="ARBA00012438"/>
    </source>
</evidence>
<evidence type="ECO:0000256" key="13">
    <source>
        <dbReference type="SAM" id="Coils"/>
    </source>
</evidence>
<evidence type="ECO:0000256" key="11">
    <source>
        <dbReference type="ARBA" id="ARBA00023136"/>
    </source>
</evidence>
<dbReference type="CDD" id="cd17546">
    <property type="entry name" value="REC_hyHK_CKI1_RcsC-like"/>
    <property type="match status" value="1"/>
</dbReference>
<dbReference type="InterPro" id="IPR036890">
    <property type="entry name" value="HATPase_C_sf"/>
</dbReference>
<keyword evidence="11 14" id="KW-0472">Membrane</keyword>
<dbReference type="PANTHER" id="PTHR45339">
    <property type="entry name" value="HYBRID SIGNAL TRANSDUCTION HISTIDINE KINASE J"/>
    <property type="match status" value="1"/>
</dbReference>
<dbReference type="PROSITE" id="PS50110">
    <property type="entry name" value="RESPONSE_REGULATORY"/>
    <property type="match status" value="1"/>
</dbReference>
<dbReference type="SUPFAM" id="SSF55785">
    <property type="entry name" value="PYP-like sensor domain (PAS domain)"/>
    <property type="match status" value="1"/>
</dbReference>
<dbReference type="SMART" id="SM00388">
    <property type="entry name" value="HisKA"/>
    <property type="match status" value="1"/>
</dbReference>
<dbReference type="InterPro" id="IPR013767">
    <property type="entry name" value="PAS_fold"/>
</dbReference>
<keyword evidence="9 14" id="KW-1133">Transmembrane helix</keyword>
<evidence type="ECO:0000259" key="19">
    <source>
        <dbReference type="PROSITE" id="PS50839"/>
    </source>
</evidence>
<dbReference type="Gene3D" id="3.30.450.350">
    <property type="entry name" value="CHASE domain"/>
    <property type="match status" value="1"/>
</dbReference>
<dbReference type="EC" id="2.7.13.3" evidence="3"/>
<keyword evidence="4" id="KW-1003">Cell membrane</keyword>
<dbReference type="PRINTS" id="PR00344">
    <property type="entry name" value="BCTRLSENSOR"/>
</dbReference>
<keyword evidence="5 12" id="KW-0597">Phosphoprotein</keyword>
<feature type="coiled-coil region" evidence="13">
    <location>
        <begin position="471"/>
        <end position="519"/>
    </location>
</feature>
<dbReference type="InterPro" id="IPR035965">
    <property type="entry name" value="PAS-like_dom_sf"/>
</dbReference>
<dbReference type="InterPro" id="IPR036641">
    <property type="entry name" value="HPT_dom_sf"/>
</dbReference>
<keyword evidence="13" id="KW-0175">Coiled coil</keyword>
<dbReference type="CDD" id="cd00082">
    <property type="entry name" value="HisKA"/>
    <property type="match status" value="1"/>
</dbReference>
<dbReference type="SMART" id="SM01079">
    <property type="entry name" value="CHASE"/>
    <property type="match status" value="1"/>
</dbReference>
<dbReference type="InterPro" id="IPR001789">
    <property type="entry name" value="Sig_transdc_resp-reg_receiver"/>
</dbReference>
<feature type="domain" description="CHASE" evidence="19">
    <location>
        <begin position="88"/>
        <end position="255"/>
    </location>
</feature>
<keyword evidence="7" id="KW-0547">Nucleotide-binding</keyword>
<dbReference type="Pfam" id="PF03924">
    <property type="entry name" value="CHASE"/>
    <property type="match status" value="1"/>
</dbReference>
<evidence type="ECO:0000259" key="15">
    <source>
        <dbReference type="PROSITE" id="PS50109"/>
    </source>
</evidence>
<name>A0ABW7EVK3_9BURK</name>
<dbReference type="InterPro" id="IPR006311">
    <property type="entry name" value="TAT_signal"/>
</dbReference>
<dbReference type="InterPro" id="IPR003661">
    <property type="entry name" value="HisK_dim/P_dom"/>
</dbReference>
<dbReference type="PROSITE" id="PS50839">
    <property type="entry name" value="CHASE"/>
    <property type="match status" value="1"/>
</dbReference>
<evidence type="ECO:0000256" key="1">
    <source>
        <dbReference type="ARBA" id="ARBA00000085"/>
    </source>
</evidence>
<dbReference type="PROSITE" id="PS50112">
    <property type="entry name" value="PAS"/>
    <property type="match status" value="1"/>
</dbReference>
<proteinExistence type="predicted"/>
<evidence type="ECO:0000256" key="2">
    <source>
        <dbReference type="ARBA" id="ARBA00004651"/>
    </source>
</evidence>
<dbReference type="InterPro" id="IPR000700">
    <property type="entry name" value="PAS-assoc_C"/>
</dbReference>
<dbReference type="PROSITE" id="PS50109">
    <property type="entry name" value="HIS_KIN"/>
    <property type="match status" value="1"/>
</dbReference>
<evidence type="ECO:0000256" key="5">
    <source>
        <dbReference type="ARBA" id="ARBA00022553"/>
    </source>
</evidence>
<dbReference type="PANTHER" id="PTHR45339:SF1">
    <property type="entry name" value="HYBRID SIGNAL TRANSDUCTION HISTIDINE KINASE J"/>
    <property type="match status" value="1"/>
</dbReference>
<dbReference type="InterPro" id="IPR036097">
    <property type="entry name" value="HisK_dim/P_sf"/>
</dbReference>